<organism evidence="2 3">
    <name type="scientific">Bacillus taeanensis</name>
    <dbReference type="NCBI Taxonomy" id="273032"/>
    <lineage>
        <taxon>Bacteria</taxon>
        <taxon>Bacillati</taxon>
        <taxon>Bacillota</taxon>
        <taxon>Bacilli</taxon>
        <taxon>Bacillales</taxon>
        <taxon>Bacillaceae</taxon>
        <taxon>Bacillus</taxon>
    </lineage>
</organism>
<proteinExistence type="predicted"/>
<feature type="transmembrane region" description="Helical" evidence="1">
    <location>
        <begin position="101"/>
        <end position="123"/>
    </location>
</feature>
<dbReference type="Proteomes" id="UP000253314">
    <property type="component" value="Unassembled WGS sequence"/>
</dbReference>
<evidence type="ECO:0000256" key="1">
    <source>
        <dbReference type="SAM" id="Phobius"/>
    </source>
</evidence>
<gene>
    <name evidence="2" type="ORF">DS031_16615</name>
</gene>
<sequence>MSVNKEQKDLTFSAPLTETAPISTAQAINFETYHLKSHFWGRLTIWTIIILTLLVPLYLSFGLGFHPGWSAIISGFTAYASIVMFVWVLEPISYYPILGVSGTYLAFLTGNIGNMCLPCASVAQSVVGAEPGTKKGEITASLAIATASLVNIIILIAVILSGSYLISLFPQSVLENFRFVLPAIFGGVIAQFAVKKPLFGAVGIAFGLFVNLGPVPRAFQTFLCILGTVVVCILLEKMKKQKEHA</sequence>
<feature type="transmembrane region" description="Helical" evidence="1">
    <location>
        <begin position="43"/>
        <end position="63"/>
    </location>
</feature>
<feature type="transmembrane region" description="Helical" evidence="1">
    <location>
        <begin position="218"/>
        <end position="235"/>
    </location>
</feature>
<accession>A0A366XSB5</accession>
<keyword evidence="1" id="KW-1133">Transmembrane helix</keyword>
<evidence type="ECO:0000313" key="2">
    <source>
        <dbReference type="EMBL" id="RBW68438.1"/>
    </source>
</evidence>
<comment type="caution">
    <text evidence="2">The sequence shown here is derived from an EMBL/GenBank/DDBJ whole genome shotgun (WGS) entry which is preliminary data.</text>
</comment>
<evidence type="ECO:0000313" key="3">
    <source>
        <dbReference type="Proteomes" id="UP000253314"/>
    </source>
</evidence>
<name>A0A366XSB5_9BACI</name>
<dbReference type="AlphaFoldDB" id="A0A366XSB5"/>
<dbReference type="EMBL" id="QOCW01000020">
    <property type="protein sequence ID" value="RBW68438.1"/>
    <property type="molecule type" value="Genomic_DNA"/>
</dbReference>
<dbReference type="RefSeq" id="WP_113807186.1">
    <property type="nucleotide sequence ID" value="NZ_QOCW01000020.1"/>
</dbReference>
<keyword evidence="3" id="KW-1185">Reference proteome</keyword>
<keyword evidence="1" id="KW-0812">Transmembrane</keyword>
<reference evidence="2 3" key="1">
    <citation type="submission" date="2018-07" db="EMBL/GenBank/DDBJ databases">
        <title>Lottiidibacillus patelloidae gen. nov., sp. nov., isolated from the intestinal tract of a marine limpet and the reclassification of B. taeanensis BH030017T, B. algicola KMM 3737T and B. hwajinpoensis SW-72T as genus Lottiidibacillus.</title>
        <authorList>
            <person name="Liu R."/>
            <person name="Huang Z."/>
        </authorList>
    </citation>
    <scope>NUCLEOTIDE SEQUENCE [LARGE SCALE GENOMIC DNA]</scope>
    <source>
        <strain evidence="2 3">BH030017</strain>
    </source>
</reference>
<feature type="transmembrane region" description="Helical" evidence="1">
    <location>
        <begin position="143"/>
        <end position="167"/>
    </location>
</feature>
<keyword evidence="1" id="KW-0472">Membrane</keyword>
<feature type="transmembrane region" description="Helical" evidence="1">
    <location>
        <begin position="179"/>
        <end position="212"/>
    </location>
</feature>
<feature type="transmembrane region" description="Helical" evidence="1">
    <location>
        <begin position="69"/>
        <end position="89"/>
    </location>
</feature>
<dbReference type="OrthoDB" id="2052735at2"/>
<protein>
    <submittedName>
        <fullName evidence="2">Small-conductance mechanosensitive channel</fullName>
    </submittedName>
</protein>